<evidence type="ECO:0000259" key="1">
    <source>
        <dbReference type="Pfam" id="PF09044"/>
    </source>
</evidence>
<dbReference type="Pfam" id="PF09044">
    <property type="entry name" value="Kp4"/>
    <property type="match status" value="1"/>
</dbReference>
<accession>A0ABR4B9B2</accession>
<gene>
    <name evidence="2" type="ORF">ABVK25_005557</name>
</gene>
<proteinExistence type="predicted"/>
<protein>
    <recommendedName>
        <fullName evidence="1">Killer toxin Kp4 domain-containing protein</fullName>
    </recommendedName>
</protein>
<feature type="domain" description="Killer toxin Kp4" evidence="1">
    <location>
        <begin position="10"/>
        <end position="98"/>
    </location>
</feature>
<reference evidence="2 3" key="1">
    <citation type="submission" date="2024-09" db="EMBL/GenBank/DDBJ databases">
        <title>Rethinking Asexuality: The Enigmatic Case of Functional Sexual Genes in Lepraria (Stereocaulaceae).</title>
        <authorList>
            <person name="Doellman M."/>
            <person name="Sun Y."/>
            <person name="Barcenas-Pena A."/>
            <person name="Lumbsch H.T."/>
            <person name="Grewe F."/>
        </authorList>
    </citation>
    <scope>NUCLEOTIDE SEQUENCE [LARGE SCALE GENOMIC DNA]</scope>
    <source>
        <strain evidence="2 3">Grewe 0041</strain>
    </source>
</reference>
<dbReference type="Proteomes" id="UP001590951">
    <property type="component" value="Unassembled WGS sequence"/>
</dbReference>
<dbReference type="Gene3D" id="3.30.430.10">
    <property type="entry name" value="Killer Toxin P4, subunit A"/>
    <property type="match status" value="1"/>
</dbReference>
<dbReference type="InterPro" id="IPR011329">
    <property type="entry name" value="Killer_tox_Kp4/SMK"/>
</dbReference>
<name>A0ABR4B9B2_9LECA</name>
<dbReference type="SUPFAM" id="SSF55221">
    <property type="entry name" value="Yeast killer toxins"/>
    <property type="match status" value="1"/>
</dbReference>
<dbReference type="EMBL" id="JBHFEH010000017">
    <property type="protein sequence ID" value="KAL2054018.1"/>
    <property type="molecule type" value="Genomic_DNA"/>
</dbReference>
<evidence type="ECO:0000313" key="3">
    <source>
        <dbReference type="Proteomes" id="UP001590951"/>
    </source>
</evidence>
<comment type="caution">
    <text evidence="2">The sequence shown here is derived from an EMBL/GenBank/DDBJ whole genome shotgun (WGS) entry which is preliminary data.</text>
</comment>
<keyword evidence="3" id="KW-1185">Reference proteome</keyword>
<dbReference type="InterPro" id="IPR015131">
    <property type="entry name" value="Killer_tox_Kp4"/>
</dbReference>
<organism evidence="2 3">
    <name type="scientific">Lepraria finkii</name>
    <dbReference type="NCBI Taxonomy" id="1340010"/>
    <lineage>
        <taxon>Eukaryota</taxon>
        <taxon>Fungi</taxon>
        <taxon>Dikarya</taxon>
        <taxon>Ascomycota</taxon>
        <taxon>Pezizomycotina</taxon>
        <taxon>Lecanoromycetes</taxon>
        <taxon>OSLEUM clade</taxon>
        <taxon>Lecanoromycetidae</taxon>
        <taxon>Lecanorales</taxon>
        <taxon>Lecanorineae</taxon>
        <taxon>Stereocaulaceae</taxon>
        <taxon>Lepraria</taxon>
    </lineage>
</organism>
<evidence type="ECO:0000313" key="2">
    <source>
        <dbReference type="EMBL" id="KAL2054018.1"/>
    </source>
</evidence>
<sequence length="119" mass="12705">MPKFWACFISHAREAAGGLDDNAIYSPAANIACAYLWTSAAAFCAFPQGRVAMPGVSERVIKRKIVQLMGYGCFACGSVPWGQGAEEDKGLLTVNYVSQAVRNGRPGQVVCDPIIPPPQ</sequence>